<comment type="caution">
    <text evidence="2">The sequence shown here is derived from an EMBL/GenBank/DDBJ whole genome shotgun (WGS) entry which is preliminary data.</text>
</comment>
<dbReference type="InterPro" id="IPR019349">
    <property type="entry name" value="Ribosomal_mS35_mit"/>
</dbReference>
<name>A0A409XPN8_PSICY</name>
<dbReference type="GO" id="GO:0005763">
    <property type="term" value="C:mitochondrial small ribosomal subunit"/>
    <property type="evidence" value="ECO:0007669"/>
    <property type="project" value="TreeGrafter"/>
</dbReference>
<keyword evidence="3" id="KW-1185">Reference proteome</keyword>
<dbReference type="Proteomes" id="UP000283269">
    <property type="component" value="Unassembled WGS sequence"/>
</dbReference>
<reference evidence="2 3" key="1">
    <citation type="journal article" date="2018" name="Evol. Lett.">
        <title>Horizontal gene cluster transfer increased hallucinogenic mushroom diversity.</title>
        <authorList>
            <person name="Reynolds H.T."/>
            <person name="Vijayakumar V."/>
            <person name="Gluck-Thaler E."/>
            <person name="Korotkin H.B."/>
            <person name="Matheny P.B."/>
            <person name="Slot J.C."/>
        </authorList>
    </citation>
    <scope>NUCLEOTIDE SEQUENCE [LARGE SCALE GENOMIC DNA]</scope>
    <source>
        <strain evidence="2 3">2631</strain>
    </source>
</reference>
<organism evidence="2 3">
    <name type="scientific">Psilocybe cyanescens</name>
    <dbReference type="NCBI Taxonomy" id="93625"/>
    <lineage>
        <taxon>Eukaryota</taxon>
        <taxon>Fungi</taxon>
        <taxon>Dikarya</taxon>
        <taxon>Basidiomycota</taxon>
        <taxon>Agaricomycotina</taxon>
        <taxon>Agaricomycetes</taxon>
        <taxon>Agaricomycetidae</taxon>
        <taxon>Agaricales</taxon>
        <taxon>Agaricineae</taxon>
        <taxon>Strophariaceae</taxon>
        <taxon>Psilocybe</taxon>
    </lineage>
</organism>
<dbReference type="PANTHER" id="PTHR13490">
    <property type="entry name" value="MITOCHONDRIAL 28S RIBOSOMAL PROTEIN S28"/>
    <property type="match status" value="1"/>
</dbReference>
<accession>A0A409XPN8</accession>
<dbReference type="AlphaFoldDB" id="A0A409XPN8"/>
<dbReference type="GO" id="GO:0032543">
    <property type="term" value="P:mitochondrial translation"/>
    <property type="evidence" value="ECO:0007669"/>
    <property type="project" value="InterPro"/>
</dbReference>
<protein>
    <recommendedName>
        <fullName evidence="1">Small ribosomal subunit protein mS35 mitochondrial conserved domain-containing protein</fullName>
    </recommendedName>
</protein>
<dbReference type="PANTHER" id="PTHR13490:SF0">
    <property type="entry name" value="SMALL RIBOSOMAL SUBUNIT PROTEIN MS35"/>
    <property type="match status" value="1"/>
</dbReference>
<dbReference type="EMBL" id="NHYD01000994">
    <property type="protein sequence ID" value="PPQ92690.1"/>
    <property type="molecule type" value="Genomic_DNA"/>
</dbReference>
<dbReference type="OrthoDB" id="283424at2759"/>
<dbReference type="STRING" id="93625.A0A409XPN8"/>
<dbReference type="FunCoup" id="A0A409XPN8">
    <property type="interactions" value="28"/>
</dbReference>
<evidence type="ECO:0000259" key="1">
    <source>
        <dbReference type="Pfam" id="PF10213"/>
    </source>
</evidence>
<dbReference type="Pfam" id="PF10213">
    <property type="entry name" value="MRP-S28"/>
    <property type="match status" value="1"/>
</dbReference>
<sequence>MAHSLARCLSLSRSLRATPSVSRTTKASFSMSFAVQQRRKRHAVDTSKRGRRTNSVLEDDLEEIWDHFEDSADTMDSPTAGHILLQNERQMLHYMRLIEHEMPKLVAYRKHFVPPSANKPLIVRSIHYQGEEHPAALKRVIVAPVDALPLKNEAALHKFILLAGPRWSPVPHTDAGVSGNAIWGNGYIKIACEDFPKASMNLKWASDTLGKLVAEANNSAESFADIPIDVRHLLAKVRKSKKGDHRGNRPFSRTTIHDFPEEWLPSPLSLQ</sequence>
<dbReference type="InterPro" id="IPR039848">
    <property type="entry name" value="Ribosomal_mS35_mt"/>
</dbReference>
<evidence type="ECO:0000313" key="2">
    <source>
        <dbReference type="EMBL" id="PPQ92690.1"/>
    </source>
</evidence>
<dbReference type="InParanoid" id="A0A409XPN8"/>
<gene>
    <name evidence="2" type="ORF">CVT25_013997</name>
</gene>
<feature type="domain" description="Small ribosomal subunit protein mS35 mitochondrial conserved" evidence="1">
    <location>
        <begin position="112"/>
        <end position="263"/>
    </location>
</feature>
<evidence type="ECO:0000313" key="3">
    <source>
        <dbReference type="Proteomes" id="UP000283269"/>
    </source>
</evidence>
<proteinExistence type="predicted"/>
<dbReference type="GO" id="GO:0003735">
    <property type="term" value="F:structural constituent of ribosome"/>
    <property type="evidence" value="ECO:0007669"/>
    <property type="project" value="InterPro"/>
</dbReference>